<dbReference type="Proteomes" id="UP000030764">
    <property type="component" value="Unassembled WGS sequence"/>
</dbReference>
<name>A0A085M5U6_9BILA</name>
<gene>
    <name evidence="2" type="ORF">M513_06439</name>
</gene>
<keyword evidence="3" id="KW-1185">Reference proteome</keyword>
<reference evidence="2 3" key="1">
    <citation type="journal article" date="2014" name="Nat. Genet.">
        <title>Genome and transcriptome of the porcine whipworm Trichuris suis.</title>
        <authorList>
            <person name="Jex A.R."/>
            <person name="Nejsum P."/>
            <person name="Schwarz E.M."/>
            <person name="Hu L."/>
            <person name="Young N.D."/>
            <person name="Hall R.S."/>
            <person name="Korhonen P.K."/>
            <person name="Liao S."/>
            <person name="Thamsborg S."/>
            <person name="Xia J."/>
            <person name="Xu P."/>
            <person name="Wang S."/>
            <person name="Scheerlinck J.P."/>
            <person name="Hofmann A."/>
            <person name="Sternberg P.W."/>
            <person name="Wang J."/>
            <person name="Gasser R.B."/>
        </authorList>
    </citation>
    <scope>NUCLEOTIDE SEQUENCE [LARGE SCALE GENOMIC DNA]</scope>
    <source>
        <strain evidence="2">DCEP-RM93M</strain>
    </source>
</reference>
<proteinExistence type="predicted"/>
<accession>A0A085M5U6</accession>
<organism evidence="2 3">
    <name type="scientific">Trichuris suis</name>
    <name type="common">pig whipworm</name>
    <dbReference type="NCBI Taxonomy" id="68888"/>
    <lineage>
        <taxon>Eukaryota</taxon>
        <taxon>Metazoa</taxon>
        <taxon>Ecdysozoa</taxon>
        <taxon>Nematoda</taxon>
        <taxon>Enoplea</taxon>
        <taxon>Dorylaimia</taxon>
        <taxon>Trichinellida</taxon>
        <taxon>Trichuridae</taxon>
        <taxon>Trichuris</taxon>
    </lineage>
</organism>
<sequence>MPGVVYEIKCECPACYTGEMGNTFDQRLRELMRSLNQYRNAEDRLNRESTVQPHGRPSSLEPEESMEQAVQTSAVT</sequence>
<dbReference type="AlphaFoldDB" id="A0A085M5U6"/>
<feature type="region of interest" description="Disordered" evidence="1">
    <location>
        <begin position="40"/>
        <end position="76"/>
    </location>
</feature>
<dbReference type="EMBL" id="KL363225">
    <property type="protein sequence ID" value="KFD52592.1"/>
    <property type="molecule type" value="Genomic_DNA"/>
</dbReference>
<evidence type="ECO:0000313" key="3">
    <source>
        <dbReference type="Proteomes" id="UP000030764"/>
    </source>
</evidence>
<evidence type="ECO:0000313" key="2">
    <source>
        <dbReference type="EMBL" id="KFD52592.1"/>
    </source>
</evidence>
<protein>
    <submittedName>
        <fullName evidence="2">Uncharacterized protein</fullName>
    </submittedName>
</protein>
<evidence type="ECO:0000256" key="1">
    <source>
        <dbReference type="SAM" id="MobiDB-lite"/>
    </source>
</evidence>